<dbReference type="PATRIC" id="fig|1424334.3.peg.2630"/>
<gene>
    <name evidence="1" type="ORF">W822_13105</name>
</gene>
<dbReference type="Proteomes" id="UP000018733">
    <property type="component" value="Unassembled WGS sequence"/>
</dbReference>
<reference evidence="1 2" key="1">
    <citation type="journal article" date="2014" name="Genome Announc.">
        <title>Draft Genome Sequence of Advenella kashmirensis Strain W13003, a Polycyclic Aromatic Hydrocarbon-Degrading Bacterium.</title>
        <authorList>
            <person name="Wang X."/>
            <person name="Jin D."/>
            <person name="Zhou L."/>
            <person name="Wu L."/>
            <person name="An W."/>
            <person name="Zhao L."/>
        </authorList>
    </citation>
    <scope>NUCLEOTIDE SEQUENCE [LARGE SCALE GENOMIC DNA]</scope>
    <source>
        <strain evidence="1 2">W13003</strain>
    </source>
</reference>
<accession>V8QQV7</accession>
<proteinExistence type="predicted"/>
<comment type="caution">
    <text evidence="1">The sequence shown here is derived from an EMBL/GenBank/DDBJ whole genome shotgun (WGS) entry which is preliminary data.</text>
</comment>
<dbReference type="STRING" id="1424334.W822_13105"/>
<dbReference type="OrthoDB" id="5297048at2"/>
<dbReference type="AlphaFoldDB" id="V8QQV7"/>
<protein>
    <submittedName>
        <fullName evidence="1">Uncharacterized protein</fullName>
    </submittedName>
</protein>
<evidence type="ECO:0000313" key="1">
    <source>
        <dbReference type="EMBL" id="ETF01728.1"/>
    </source>
</evidence>
<name>V8QQV7_9BURK</name>
<sequence>MRCDVNFIFTPTCKLDVQLNMAPEAALAAQSQQWLVQKWEELDCEPLRASGKVLVLDRILGITDALGYDFLLKHDEQRETLARHCVNALGSRHVTVDLPGLSVKA</sequence>
<organism evidence="1 2">
    <name type="scientific">Advenella kashmirensis W13003</name>
    <dbReference type="NCBI Taxonomy" id="1424334"/>
    <lineage>
        <taxon>Bacteria</taxon>
        <taxon>Pseudomonadati</taxon>
        <taxon>Pseudomonadota</taxon>
        <taxon>Betaproteobacteria</taxon>
        <taxon>Burkholderiales</taxon>
        <taxon>Alcaligenaceae</taxon>
    </lineage>
</organism>
<keyword evidence="2" id="KW-1185">Reference proteome</keyword>
<dbReference type="EMBL" id="AYXT01000010">
    <property type="protein sequence ID" value="ETF01728.1"/>
    <property type="molecule type" value="Genomic_DNA"/>
</dbReference>
<evidence type="ECO:0000313" key="2">
    <source>
        <dbReference type="Proteomes" id="UP000018733"/>
    </source>
</evidence>
<dbReference type="HOGENOM" id="CLU_176120_0_0_4"/>
<dbReference type="eggNOG" id="ENOG5032ZIZ">
    <property type="taxonomic scope" value="Bacteria"/>
</dbReference>